<keyword evidence="3" id="KW-0547">Nucleotide-binding</keyword>
<dbReference type="PANTHER" id="PTHR24223:SF108">
    <property type="entry name" value="ABC TRANSPORTER C FAMILY MEMBER 8"/>
    <property type="match status" value="1"/>
</dbReference>
<sequence length="246" mass="28324">MVTKACALDKDIYNFSHGDLTEARPGTTQHNTTQPYRFCGWQDEFSGVCALFSTLAVVASPLLLNAFVKYFNNEHKTRLGGLLLVGCLVIVKFTESFSQRHWFFNPRRSRMRMRSALIMAIYRKQLKLSGLARRRHSTGKIVNYITVNAYRMTESMYWFHLGWSLSVQLFLTIGVLFKMVGLSATPDLVLVLIIGFLNIQFAKTYNKCQSLFKVAQGERLRVMSDVFEQYEDHQVAITGRKIQKRN</sequence>
<feature type="transmembrane region" description="Helical" evidence="7">
    <location>
        <begin position="79"/>
        <end position="98"/>
    </location>
</feature>
<evidence type="ECO:0000256" key="6">
    <source>
        <dbReference type="ARBA" id="ARBA00023136"/>
    </source>
</evidence>
<evidence type="ECO:0000256" key="2">
    <source>
        <dbReference type="ARBA" id="ARBA00022692"/>
    </source>
</evidence>
<dbReference type="GO" id="GO:0016020">
    <property type="term" value="C:membrane"/>
    <property type="evidence" value="ECO:0007669"/>
    <property type="project" value="InterPro"/>
</dbReference>
<keyword evidence="10" id="KW-1185">Reference proteome</keyword>
<name>A0AA39S945_ACESA</name>
<dbReference type="GO" id="GO:0005524">
    <property type="term" value="F:ATP binding"/>
    <property type="evidence" value="ECO:0007669"/>
    <property type="project" value="UniProtKB-KW"/>
</dbReference>
<proteinExistence type="predicted"/>
<dbReference type="InterPro" id="IPR036640">
    <property type="entry name" value="ABC1_TM_sf"/>
</dbReference>
<dbReference type="Pfam" id="PF00664">
    <property type="entry name" value="ABC_membrane"/>
    <property type="match status" value="1"/>
</dbReference>
<organism evidence="9 10">
    <name type="scientific">Acer saccharum</name>
    <name type="common">Sugar maple</name>
    <dbReference type="NCBI Taxonomy" id="4024"/>
    <lineage>
        <taxon>Eukaryota</taxon>
        <taxon>Viridiplantae</taxon>
        <taxon>Streptophyta</taxon>
        <taxon>Embryophyta</taxon>
        <taxon>Tracheophyta</taxon>
        <taxon>Spermatophyta</taxon>
        <taxon>Magnoliopsida</taxon>
        <taxon>eudicotyledons</taxon>
        <taxon>Gunneridae</taxon>
        <taxon>Pentapetalae</taxon>
        <taxon>rosids</taxon>
        <taxon>malvids</taxon>
        <taxon>Sapindales</taxon>
        <taxon>Sapindaceae</taxon>
        <taxon>Hippocastanoideae</taxon>
        <taxon>Acereae</taxon>
        <taxon>Acer</taxon>
    </lineage>
</organism>
<keyword evidence="5 7" id="KW-1133">Transmembrane helix</keyword>
<evidence type="ECO:0000256" key="1">
    <source>
        <dbReference type="ARBA" id="ARBA00022448"/>
    </source>
</evidence>
<gene>
    <name evidence="9" type="ORF">LWI29_018940</name>
</gene>
<keyword evidence="6 7" id="KW-0472">Membrane</keyword>
<keyword evidence="1" id="KW-0813">Transport</keyword>
<evidence type="ECO:0000256" key="5">
    <source>
        <dbReference type="ARBA" id="ARBA00022989"/>
    </source>
</evidence>
<feature type="transmembrane region" description="Helical" evidence="7">
    <location>
        <begin position="157"/>
        <end position="177"/>
    </location>
</feature>
<protein>
    <recommendedName>
        <fullName evidence="8">ABC transmembrane type-1 domain-containing protein</fullName>
    </recommendedName>
</protein>
<reference evidence="9" key="1">
    <citation type="journal article" date="2022" name="Plant J.">
        <title>Strategies of tolerance reflected in two North American maple genomes.</title>
        <authorList>
            <person name="McEvoy S.L."/>
            <person name="Sezen U.U."/>
            <person name="Trouern-Trend A."/>
            <person name="McMahon S.M."/>
            <person name="Schaberg P.G."/>
            <person name="Yang J."/>
            <person name="Wegrzyn J.L."/>
            <person name="Swenson N.G."/>
        </authorList>
    </citation>
    <scope>NUCLEOTIDE SEQUENCE</scope>
    <source>
        <strain evidence="9">NS2018</strain>
    </source>
</reference>
<dbReference type="SUPFAM" id="SSF90123">
    <property type="entry name" value="ABC transporter transmembrane region"/>
    <property type="match status" value="1"/>
</dbReference>
<comment type="caution">
    <text evidence="9">The sequence shown here is derived from an EMBL/GenBank/DDBJ whole genome shotgun (WGS) entry which is preliminary data.</text>
</comment>
<evidence type="ECO:0000259" key="8">
    <source>
        <dbReference type="PROSITE" id="PS50929"/>
    </source>
</evidence>
<evidence type="ECO:0000256" key="7">
    <source>
        <dbReference type="SAM" id="Phobius"/>
    </source>
</evidence>
<evidence type="ECO:0000313" key="10">
    <source>
        <dbReference type="Proteomes" id="UP001168877"/>
    </source>
</evidence>
<feature type="domain" description="ABC transmembrane type-1" evidence="8">
    <location>
        <begin position="45"/>
        <end position="228"/>
    </location>
</feature>
<dbReference type="EMBL" id="JAUESC010000381">
    <property type="protein sequence ID" value="KAK0589822.1"/>
    <property type="molecule type" value="Genomic_DNA"/>
</dbReference>
<dbReference type="Proteomes" id="UP001168877">
    <property type="component" value="Unassembled WGS sequence"/>
</dbReference>
<evidence type="ECO:0000313" key="9">
    <source>
        <dbReference type="EMBL" id="KAK0589822.1"/>
    </source>
</evidence>
<keyword evidence="2 7" id="KW-0812">Transmembrane</keyword>
<dbReference type="InterPro" id="IPR050173">
    <property type="entry name" value="ABC_transporter_C-like"/>
</dbReference>
<dbReference type="PROSITE" id="PS50929">
    <property type="entry name" value="ABC_TM1F"/>
    <property type="match status" value="1"/>
</dbReference>
<feature type="transmembrane region" description="Helical" evidence="7">
    <location>
        <begin position="184"/>
        <end position="202"/>
    </location>
</feature>
<evidence type="ECO:0000256" key="4">
    <source>
        <dbReference type="ARBA" id="ARBA00022840"/>
    </source>
</evidence>
<dbReference type="GO" id="GO:0140359">
    <property type="term" value="F:ABC-type transporter activity"/>
    <property type="evidence" value="ECO:0007669"/>
    <property type="project" value="InterPro"/>
</dbReference>
<dbReference type="AlphaFoldDB" id="A0AA39S945"/>
<dbReference type="InterPro" id="IPR011527">
    <property type="entry name" value="ABC1_TM_dom"/>
</dbReference>
<accession>A0AA39S945</accession>
<reference evidence="9" key="2">
    <citation type="submission" date="2023-06" db="EMBL/GenBank/DDBJ databases">
        <authorList>
            <person name="Swenson N.G."/>
            <person name="Wegrzyn J.L."/>
            <person name="Mcevoy S.L."/>
        </authorList>
    </citation>
    <scope>NUCLEOTIDE SEQUENCE</scope>
    <source>
        <strain evidence="9">NS2018</strain>
        <tissue evidence="9">Leaf</tissue>
    </source>
</reference>
<dbReference type="PANTHER" id="PTHR24223">
    <property type="entry name" value="ATP-BINDING CASSETTE SUB-FAMILY C"/>
    <property type="match status" value="1"/>
</dbReference>
<evidence type="ECO:0000256" key="3">
    <source>
        <dbReference type="ARBA" id="ARBA00022741"/>
    </source>
</evidence>
<feature type="transmembrane region" description="Helical" evidence="7">
    <location>
        <begin position="45"/>
        <end position="67"/>
    </location>
</feature>
<dbReference type="Gene3D" id="1.20.1560.10">
    <property type="entry name" value="ABC transporter type 1, transmembrane domain"/>
    <property type="match status" value="1"/>
</dbReference>
<keyword evidence="4" id="KW-0067">ATP-binding</keyword>